<protein>
    <submittedName>
        <fullName evidence="1">Uncharacterized protein</fullName>
    </submittedName>
</protein>
<organism evidence="1 2">
    <name type="scientific">Manihot esculenta</name>
    <name type="common">Cassava</name>
    <name type="synonym">Jatropha manihot</name>
    <dbReference type="NCBI Taxonomy" id="3983"/>
    <lineage>
        <taxon>Eukaryota</taxon>
        <taxon>Viridiplantae</taxon>
        <taxon>Streptophyta</taxon>
        <taxon>Embryophyta</taxon>
        <taxon>Tracheophyta</taxon>
        <taxon>Spermatophyta</taxon>
        <taxon>Magnoliopsida</taxon>
        <taxon>eudicotyledons</taxon>
        <taxon>Gunneridae</taxon>
        <taxon>Pentapetalae</taxon>
        <taxon>rosids</taxon>
        <taxon>fabids</taxon>
        <taxon>Malpighiales</taxon>
        <taxon>Euphorbiaceae</taxon>
        <taxon>Crotonoideae</taxon>
        <taxon>Manihoteae</taxon>
        <taxon>Manihot</taxon>
    </lineage>
</organism>
<evidence type="ECO:0000313" key="2">
    <source>
        <dbReference type="Proteomes" id="UP000091857"/>
    </source>
</evidence>
<comment type="caution">
    <text evidence="1">The sequence shown here is derived from an EMBL/GenBank/DDBJ whole genome shotgun (WGS) entry which is preliminary data.</text>
</comment>
<keyword evidence="2" id="KW-1185">Reference proteome</keyword>
<dbReference type="EMBL" id="CM004388">
    <property type="protein sequence ID" value="KAG8661113.1"/>
    <property type="molecule type" value="Genomic_DNA"/>
</dbReference>
<reference evidence="2" key="1">
    <citation type="journal article" date="2016" name="Nat. Biotechnol.">
        <title>Sequencing wild and cultivated cassava and related species reveals extensive interspecific hybridization and genetic diversity.</title>
        <authorList>
            <person name="Bredeson J.V."/>
            <person name="Lyons J.B."/>
            <person name="Prochnik S.E."/>
            <person name="Wu G.A."/>
            <person name="Ha C.M."/>
            <person name="Edsinger-Gonzales E."/>
            <person name="Grimwood J."/>
            <person name="Schmutz J."/>
            <person name="Rabbi I.Y."/>
            <person name="Egesi C."/>
            <person name="Nauluvula P."/>
            <person name="Lebot V."/>
            <person name="Ndunguru J."/>
            <person name="Mkamilo G."/>
            <person name="Bart R.S."/>
            <person name="Setter T.L."/>
            <person name="Gleadow R.M."/>
            <person name="Kulakow P."/>
            <person name="Ferguson M.E."/>
            <person name="Rounsley S."/>
            <person name="Rokhsar D.S."/>
        </authorList>
    </citation>
    <scope>NUCLEOTIDE SEQUENCE [LARGE SCALE GENOMIC DNA]</scope>
    <source>
        <strain evidence="2">cv. AM560-2</strain>
    </source>
</reference>
<proteinExistence type="predicted"/>
<gene>
    <name evidence="1" type="ORF">MANES_02G212080v8</name>
</gene>
<accession>A0ACB7IB46</accession>
<dbReference type="Proteomes" id="UP000091857">
    <property type="component" value="Chromosome 2"/>
</dbReference>
<name>A0ACB7IB46_MANES</name>
<feature type="non-terminal residue" evidence="1">
    <location>
        <position position="1"/>
    </location>
</feature>
<evidence type="ECO:0000313" key="1">
    <source>
        <dbReference type="EMBL" id="KAG8661113.1"/>
    </source>
</evidence>
<sequence>VESAAQITTTLEAEPATAQTTLVEASASQETAPTIKNIEFVAVTLSAPTSPSTATPATATFEPDTRFQVTAEFSTPAEFSAPAYFSTPTDFAAAPAVEFSAPAKSPTATPATAEIAPETKFQITAENPAMAEPPVAREEAEIQAGNLPVQPTANRDNSCCPPAENSTITSAIAEPTIQKSASAESATITSLVAVQTPATSEIDTTEPEVVALAEPATYTTQTAPEQPAKKQQVGQMASSLSKLESQGKLPSQTEINPRQNASAITLRSGKELQDSRVEKL</sequence>